<feature type="domain" description="NADH:ubiquinone oxidoreductase-like 20kDa subunit" evidence="15">
    <location>
        <begin position="37"/>
        <end position="146"/>
    </location>
</feature>
<keyword evidence="2 12" id="KW-0813">Transport</keyword>
<keyword evidence="9 12" id="KW-0411">Iron-sulfur</keyword>
<evidence type="ECO:0000256" key="13">
    <source>
        <dbReference type="RuleBase" id="RU004464"/>
    </source>
</evidence>
<evidence type="ECO:0000256" key="1">
    <source>
        <dbReference type="ARBA" id="ARBA00009173"/>
    </source>
</evidence>
<evidence type="ECO:0000256" key="12">
    <source>
        <dbReference type="HAMAP-Rule" id="MF_01356"/>
    </source>
</evidence>
<evidence type="ECO:0000256" key="4">
    <source>
        <dbReference type="ARBA" id="ARBA00022485"/>
    </source>
</evidence>
<dbReference type="Pfam" id="PF01058">
    <property type="entry name" value="Oxidored_q6"/>
    <property type="match status" value="1"/>
</dbReference>
<gene>
    <name evidence="12" type="primary">nuoB</name>
    <name evidence="16" type="ORF">GCM10010123_26650</name>
</gene>
<dbReference type="Proteomes" id="UP000649739">
    <property type="component" value="Unassembled WGS sequence"/>
</dbReference>
<evidence type="ECO:0000256" key="7">
    <source>
        <dbReference type="ARBA" id="ARBA00022967"/>
    </source>
</evidence>
<dbReference type="RefSeq" id="WP_189170440.1">
    <property type="nucleotide sequence ID" value="NZ_BMQB01000005.1"/>
</dbReference>
<feature type="binding site" evidence="12">
    <location>
        <position position="37"/>
    </location>
    <ligand>
        <name>[4Fe-4S] cluster</name>
        <dbReference type="ChEBI" id="CHEBI:49883"/>
    </ligand>
</feature>
<dbReference type="GO" id="GO:0015990">
    <property type="term" value="P:electron transport coupled proton transport"/>
    <property type="evidence" value="ECO:0007669"/>
    <property type="project" value="TreeGrafter"/>
</dbReference>
<dbReference type="FunFam" id="3.40.50.12280:FF:000004">
    <property type="entry name" value="NADH-quinone oxidoreductase subunit B"/>
    <property type="match status" value="1"/>
</dbReference>
<feature type="binding site" evidence="12">
    <location>
        <position position="38"/>
    </location>
    <ligand>
        <name>[4Fe-4S] cluster</name>
        <dbReference type="ChEBI" id="CHEBI:49883"/>
    </ligand>
</feature>
<dbReference type="GO" id="GO:0005886">
    <property type="term" value="C:plasma membrane"/>
    <property type="evidence" value="ECO:0007669"/>
    <property type="project" value="UniProtKB-SubCell"/>
</dbReference>
<sequence>MGLEEKLPSGILLTSVERVINYARKSSTWGATFGLACCAIEMMAAGAPHYDLGRWGMEVFRASPRQADLMIVAGRVSQKMAPVLRQIYDQMTAPKWVLSMGVCASSGGMFNNYAIVQGVDHVVPVDMYLPGCPPRPEMLIDAILKLREKILYEPMGANGRKMAAKREAEGRVPVVRPGTMPSSYRSDKGRAREWEAAVREGREEQLRILKWMEQERHLTDAGRWTDATAAPAGEGQR</sequence>
<dbReference type="PANTHER" id="PTHR11995">
    <property type="entry name" value="NADH DEHYDROGENASE"/>
    <property type="match status" value="1"/>
</dbReference>
<comment type="caution">
    <text evidence="16">The sequence shown here is derived from an EMBL/GenBank/DDBJ whole genome shotgun (WGS) entry which is preliminary data.</text>
</comment>
<comment type="subcellular location">
    <subcellularLocation>
        <location evidence="12">Cell membrane</location>
        <topology evidence="12">Peripheral membrane protein</topology>
        <orientation evidence="12">Cytoplasmic side</orientation>
    </subcellularLocation>
</comment>
<dbReference type="InterPro" id="IPR006138">
    <property type="entry name" value="NADH_UQ_OxRdtase_20Kd_su"/>
</dbReference>
<comment type="catalytic activity">
    <reaction evidence="12">
        <text>a quinone + NADH + 5 H(+)(in) = a quinol + NAD(+) + 4 H(+)(out)</text>
        <dbReference type="Rhea" id="RHEA:57888"/>
        <dbReference type="ChEBI" id="CHEBI:15378"/>
        <dbReference type="ChEBI" id="CHEBI:24646"/>
        <dbReference type="ChEBI" id="CHEBI:57540"/>
        <dbReference type="ChEBI" id="CHEBI:57945"/>
        <dbReference type="ChEBI" id="CHEBI:132124"/>
    </reaction>
</comment>
<evidence type="ECO:0000256" key="6">
    <source>
        <dbReference type="ARBA" id="ARBA00022723"/>
    </source>
</evidence>
<dbReference type="AlphaFoldDB" id="A0A8J3BD04"/>
<dbReference type="GO" id="GO:0045271">
    <property type="term" value="C:respiratory chain complex I"/>
    <property type="evidence" value="ECO:0007669"/>
    <property type="project" value="TreeGrafter"/>
</dbReference>
<evidence type="ECO:0000256" key="5">
    <source>
        <dbReference type="ARBA" id="ARBA00022719"/>
    </source>
</evidence>
<dbReference type="NCBIfam" id="TIGR01957">
    <property type="entry name" value="nuoB_fam"/>
    <property type="match status" value="1"/>
</dbReference>
<protein>
    <recommendedName>
        <fullName evidence="12">NADH-quinone oxidoreductase subunit B</fullName>
        <ecNumber evidence="12">7.1.1.-</ecNumber>
    </recommendedName>
    <alternativeName>
        <fullName evidence="12">NADH dehydrogenase I subunit B</fullName>
    </alternativeName>
    <alternativeName>
        <fullName evidence="12">NDH-1 subunit B</fullName>
    </alternativeName>
</protein>
<dbReference type="EMBL" id="BMQB01000005">
    <property type="protein sequence ID" value="GGJ95497.1"/>
    <property type="molecule type" value="Genomic_DNA"/>
</dbReference>
<comment type="cofactor">
    <cofactor evidence="12">
        <name>[4Fe-4S] cluster</name>
        <dbReference type="ChEBI" id="CHEBI:49883"/>
    </cofactor>
    <text evidence="12">Binds 1 [4Fe-4S] cluster.</text>
</comment>
<evidence type="ECO:0000256" key="2">
    <source>
        <dbReference type="ARBA" id="ARBA00022448"/>
    </source>
</evidence>
<evidence type="ECO:0000256" key="9">
    <source>
        <dbReference type="ARBA" id="ARBA00023014"/>
    </source>
</evidence>
<dbReference type="InterPro" id="IPR006137">
    <property type="entry name" value="NADH_UbQ_OxRdtase-like_20kDa"/>
</dbReference>
<dbReference type="GO" id="GO:0050136">
    <property type="term" value="F:NADH dehydrogenase (quinone) (non-electrogenic) activity"/>
    <property type="evidence" value="ECO:0007669"/>
    <property type="project" value="UniProtKB-UniRule"/>
</dbReference>
<evidence type="ECO:0000259" key="15">
    <source>
        <dbReference type="Pfam" id="PF01058"/>
    </source>
</evidence>
<dbReference type="NCBIfam" id="NF005012">
    <property type="entry name" value="PRK06411.1"/>
    <property type="match status" value="1"/>
</dbReference>
<dbReference type="GO" id="GO:0005506">
    <property type="term" value="F:iron ion binding"/>
    <property type="evidence" value="ECO:0007669"/>
    <property type="project" value="UniProtKB-UniRule"/>
</dbReference>
<name>A0A8J3BD04_9ACTN</name>
<evidence type="ECO:0000256" key="11">
    <source>
        <dbReference type="ARBA" id="ARBA00023136"/>
    </source>
</evidence>
<comment type="subunit">
    <text evidence="12">NDH-1 is composed of 14 different subunits. Subunits NuoB, C, D, E, F, and G constitute the peripheral sector of the complex.</text>
</comment>
<dbReference type="PANTHER" id="PTHR11995:SF14">
    <property type="entry name" value="NADH DEHYDROGENASE [UBIQUINONE] IRON-SULFUR PROTEIN 7, MITOCHONDRIAL"/>
    <property type="match status" value="1"/>
</dbReference>
<dbReference type="GO" id="GO:0009060">
    <property type="term" value="P:aerobic respiration"/>
    <property type="evidence" value="ECO:0007669"/>
    <property type="project" value="TreeGrafter"/>
</dbReference>
<comment type="function">
    <text evidence="12">NDH-1 shuttles electrons from NADH, via FMN and iron-sulfur (Fe-S) centers, to quinones in the respiratory chain. The immediate electron acceptor for the enzyme in this species is believed to be a menaquinone. Couples the redox reaction to proton translocation (for every two electrons transferred, four hydrogen ions are translocated across the cytoplasmic membrane), and thus conserves the redox energy in a proton gradient.</text>
</comment>
<evidence type="ECO:0000256" key="8">
    <source>
        <dbReference type="ARBA" id="ARBA00023004"/>
    </source>
</evidence>
<keyword evidence="8 12" id="KW-0408">Iron</keyword>
<keyword evidence="7 12" id="KW-1278">Translocase</keyword>
<comment type="similarity">
    <text evidence="1 12 13">Belongs to the complex I 20 kDa subunit family.</text>
</comment>
<dbReference type="SUPFAM" id="SSF56770">
    <property type="entry name" value="HydA/Nqo6-like"/>
    <property type="match status" value="1"/>
</dbReference>
<organism evidence="16 17">
    <name type="scientific">Pilimelia anulata</name>
    <dbReference type="NCBI Taxonomy" id="53371"/>
    <lineage>
        <taxon>Bacteria</taxon>
        <taxon>Bacillati</taxon>
        <taxon>Actinomycetota</taxon>
        <taxon>Actinomycetes</taxon>
        <taxon>Micromonosporales</taxon>
        <taxon>Micromonosporaceae</taxon>
        <taxon>Pilimelia</taxon>
    </lineage>
</organism>
<evidence type="ECO:0000313" key="17">
    <source>
        <dbReference type="Proteomes" id="UP000649739"/>
    </source>
</evidence>
<keyword evidence="3 12" id="KW-1003">Cell membrane</keyword>
<reference evidence="16" key="2">
    <citation type="submission" date="2020-09" db="EMBL/GenBank/DDBJ databases">
        <authorList>
            <person name="Sun Q."/>
            <person name="Ohkuma M."/>
        </authorList>
    </citation>
    <scope>NUCLEOTIDE SEQUENCE</scope>
    <source>
        <strain evidence="16">JCM 3090</strain>
    </source>
</reference>
<keyword evidence="17" id="KW-1185">Reference proteome</keyword>
<accession>A0A8J3BD04</accession>
<keyword evidence="5 12" id="KW-0874">Quinone</keyword>
<feature type="binding site" evidence="12">
    <location>
        <position position="132"/>
    </location>
    <ligand>
        <name>[4Fe-4S] cluster</name>
        <dbReference type="ChEBI" id="CHEBI:49883"/>
    </ligand>
</feature>
<proteinExistence type="inferred from homology"/>
<evidence type="ECO:0000256" key="10">
    <source>
        <dbReference type="ARBA" id="ARBA00023027"/>
    </source>
</evidence>
<keyword evidence="10 12" id="KW-0520">NAD</keyword>
<evidence type="ECO:0000256" key="14">
    <source>
        <dbReference type="SAM" id="MobiDB-lite"/>
    </source>
</evidence>
<evidence type="ECO:0000313" key="16">
    <source>
        <dbReference type="EMBL" id="GGJ95497.1"/>
    </source>
</evidence>
<keyword evidence="4 12" id="KW-0004">4Fe-4S</keyword>
<keyword evidence="6 12" id="KW-0479">Metal-binding</keyword>
<dbReference type="Gene3D" id="3.40.50.12280">
    <property type="match status" value="1"/>
</dbReference>
<feature type="region of interest" description="Disordered" evidence="14">
    <location>
        <begin position="168"/>
        <end position="188"/>
    </location>
</feature>
<feature type="binding site" evidence="12">
    <location>
        <position position="103"/>
    </location>
    <ligand>
        <name>[4Fe-4S] cluster</name>
        <dbReference type="ChEBI" id="CHEBI:49883"/>
    </ligand>
</feature>
<dbReference type="PROSITE" id="PS01150">
    <property type="entry name" value="COMPLEX1_20K"/>
    <property type="match status" value="1"/>
</dbReference>
<evidence type="ECO:0000256" key="3">
    <source>
        <dbReference type="ARBA" id="ARBA00022475"/>
    </source>
</evidence>
<dbReference type="GO" id="GO:0048038">
    <property type="term" value="F:quinone binding"/>
    <property type="evidence" value="ECO:0007669"/>
    <property type="project" value="UniProtKB-KW"/>
</dbReference>
<dbReference type="EC" id="7.1.1.-" evidence="12"/>
<dbReference type="GO" id="GO:0008137">
    <property type="term" value="F:NADH dehydrogenase (ubiquinone) activity"/>
    <property type="evidence" value="ECO:0007669"/>
    <property type="project" value="InterPro"/>
</dbReference>
<dbReference type="GO" id="GO:0051539">
    <property type="term" value="F:4 iron, 4 sulfur cluster binding"/>
    <property type="evidence" value="ECO:0007669"/>
    <property type="project" value="UniProtKB-KW"/>
</dbReference>
<keyword evidence="11 12" id="KW-0472">Membrane</keyword>
<dbReference type="HAMAP" id="MF_01356">
    <property type="entry name" value="NDH1_NuoB"/>
    <property type="match status" value="1"/>
</dbReference>
<reference evidence="16" key="1">
    <citation type="journal article" date="2014" name="Int. J. Syst. Evol. Microbiol.">
        <title>Complete genome sequence of Corynebacterium casei LMG S-19264T (=DSM 44701T), isolated from a smear-ripened cheese.</title>
        <authorList>
            <consortium name="US DOE Joint Genome Institute (JGI-PGF)"/>
            <person name="Walter F."/>
            <person name="Albersmeier A."/>
            <person name="Kalinowski J."/>
            <person name="Ruckert C."/>
        </authorList>
    </citation>
    <scope>NUCLEOTIDE SEQUENCE</scope>
    <source>
        <strain evidence="16">JCM 3090</strain>
    </source>
</reference>